<dbReference type="GeneID" id="43664021"/>
<evidence type="ECO:0000313" key="2">
    <source>
        <dbReference type="Proteomes" id="UP000325579"/>
    </source>
</evidence>
<organism evidence="1 2">
    <name type="scientific">Aspergillus pseudonomiae</name>
    <dbReference type="NCBI Taxonomy" id="1506151"/>
    <lineage>
        <taxon>Eukaryota</taxon>
        <taxon>Fungi</taxon>
        <taxon>Dikarya</taxon>
        <taxon>Ascomycota</taxon>
        <taxon>Pezizomycotina</taxon>
        <taxon>Eurotiomycetes</taxon>
        <taxon>Eurotiomycetidae</taxon>
        <taxon>Eurotiales</taxon>
        <taxon>Aspergillaceae</taxon>
        <taxon>Aspergillus</taxon>
        <taxon>Aspergillus subgen. Circumdati</taxon>
    </lineage>
</organism>
<protein>
    <submittedName>
        <fullName evidence="1">Uncharacterized protein</fullName>
    </submittedName>
</protein>
<dbReference type="AlphaFoldDB" id="A0A5N7D7A1"/>
<dbReference type="EMBL" id="ML736796">
    <property type="protein sequence ID" value="KAE8401803.1"/>
    <property type="molecule type" value="Genomic_DNA"/>
</dbReference>
<evidence type="ECO:0000313" key="1">
    <source>
        <dbReference type="EMBL" id="KAE8401803.1"/>
    </source>
</evidence>
<keyword evidence="2" id="KW-1185">Reference proteome</keyword>
<reference evidence="1 2" key="1">
    <citation type="submission" date="2019-04" db="EMBL/GenBank/DDBJ databases">
        <authorList>
            <consortium name="DOE Joint Genome Institute"/>
            <person name="Mondo S."/>
            <person name="Kjaerbolling I."/>
            <person name="Vesth T."/>
            <person name="Frisvad J.C."/>
            <person name="Nybo J.L."/>
            <person name="Theobald S."/>
            <person name="Kildgaard S."/>
            <person name="Isbrandt T."/>
            <person name="Kuo A."/>
            <person name="Sato A."/>
            <person name="Lyhne E.K."/>
            <person name="Kogle M.E."/>
            <person name="Wiebenga A."/>
            <person name="Kun R.S."/>
            <person name="Lubbers R.J."/>
            <person name="Makela M.R."/>
            <person name="Barry K."/>
            <person name="Chovatia M."/>
            <person name="Clum A."/>
            <person name="Daum C."/>
            <person name="Haridas S."/>
            <person name="He G."/>
            <person name="LaButti K."/>
            <person name="Lipzen A."/>
            <person name="Riley R."/>
            <person name="Salamov A."/>
            <person name="Simmons B.A."/>
            <person name="Magnuson J.K."/>
            <person name="Henrissat B."/>
            <person name="Mortensen U.H."/>
            <person name="Larsen T.O."/>
            <person name="Devries R.P."/>
            <person name="Grigoriev I.V."/>
            <person name="Machida M."/>
            <person name="Baker S.E."/>
            <person name="Andersen M.R."/>
            <person name="Cantor M.N."/>
            <person name="Hua S.X."/>
        </authorList>
    </citation>
    <scope>NUCLEOTIDE SEQUENCE [LARGE SCALE GENOMIC DNA]</scope>
    <source>
        <strain evidence="1 2">CBS 119388</strain>
    </source>
</reference>
<name>A0A5N7D7A1_9EURO</name>
<sequence length="209" mass="24241">MKLFPGRSRGLYENVRPSMKLFWPHEGQMSDHLQGNSTSETQVEDEGYHLNSSSYPAFHGDKLWRCLPRGDKERGRKAKRTLKTRMNICIFSCLCYKLESHEYFPPKHIVAKRGVQVGALTVLVLFRSLFVCSISRQISLASHKFTFSIYGHCDRPRGVNLLPDTDSSKHQREVSDRHIESLSVHTHNPPPHNRNEPVYECWNQETMFL</sequence>
<accession>A0A5N7D7A1</accession>
<gene>
    <name evidence="1" type="ORF">BDV37DRAFT_170296</name>
</gene>
<dbReference type="Proteomes" id="UP000325579">
    <property type="component" value="Unassembled WGS sequence"/>
</dbReference>
<dbReference type="RefSeq" id="XP_031939122.1">
    <property type="nucleotide sequence ID" value="XM_032079330.1"/>
</dbReference>
<proteinExistence type="predicted"/>